<evidence type="ECO:0000313" key="2">
    <source>
        <dbReference type="EMBL" id="PIK59054.1"/>
    </source>
</evidence>
<proteinExistence type="predicted"/>
<evidence type="ECO:0000256" key="1">
    <source>
        <dbReference type="SAM" id="MobiDB-lite"/>
    </source>
</evidence>
<feature type="region of interest" description="Disordered" evidence="1">
    <location>
        <begin position="107"/>
        <end position="126"/>
    </location>
</feature>
<dbReference type="OrthoDB" id="10529793at2759"/>
<keyword evidence="3" id="KW-1185">Reference proteome</keyword>
<reference evidence="2 3" key="1">
    <citation type="journal article" date="2017" name="PLoS Biol.">
        <title>The sea cucumber genome provides insights into morphological evolution and visceral regeneration.</title>
        <authorList>
            <person name="Zhang X."/>
            <person name="Sun L."/>
            <person name="Yuan J."/>
            <person name="Sun Y."/>
            <person name="Gao Y."/>
            <person name="Zhang L."/>
            <person name="Li S."/>
            <person name="Dai H."/>
            <person name="Hamel J.F."/>
            <person name="Liu C."/>
            <person name="Yu Y."/>
            <person name="Liu S."/>
            <person name="Lin W."/>
            <person name="Guo K."/>
            <person name="Jin S."/>
            <person name="Xu P."/>
            <person name="Storey K.B."/>
            <person name="Huan P."/>
            <person name="Zhang T."/>
            <person name="Zhou Y."/>
            <person name="Zhang J."/>
            <person name="Lin C."/>
            <person name="Li X."/>
            <person name="Xing L."/>
            <person name="Huo D."/>
            <person name="Sun M."/>
            <person name="Wang L."/>
            <person name="Mercier A."/>
            <person name="Li F."/>
            <person name="Yang H."/>
            <person name="Xiang J."/>
        </authorList>
    </citation>
    <scope>NUCLEOTIDE SEQUENCE [LARGE SCALE GENOMIC DNA]</scope>
    <source>
        <strain evidence="2">Shaxun</strain>
        <tissue evidence="2">Muscle</tissue>
    </source>
</reference>
<accession>A0A2G8LFN2</accession>
<dbReference type="EMBL" id="MRZV01000094">
    <property type="protein sequence ID" value="PIK59054.1"/>
    <property type="molecule type" value="Genomic_DNA"/>
</dbReference>
<sequence length="184" mass="20874">MHTSSNVVTRSPFLRKTAFYKKLRKMFPRKRFRSANGRPLSHGFDAARSRRETIRRRNLTQVYLLHAHDDWVSQKATWVVEQGKPMSNAEFANHLLTDHAHRCSPRYMSSVHTQTESDDSTQVSQPSEAPLLDIALTSTPLKGHGGRLSFPSTSFCDEDLQPLDQELEEVEASGNIDIIQAGKQ</sequence>
<organism evidence="2 3">
    <name type="scientific">Stichopus japonicus</name>
    <name type="common">Sea cucumber</name>
    <dbReference type="NCBI Taxonomy" id="307972"/>
    <lineage>
        <taxon>Eukaryota</taxon>
        <taxon>Metazoa</taxon>
        <taxon>Echinodermata</taxon>
        <taxon>Eleutherozoa</taxon>
        <taxon>Echinozoa</taxon>
        <taxon>Holothuroidea</taxon>
        <taxon>Aspidochirotacea</taxon>
        <taxon>Aspidochirotida</taxon>
        <taxon>Stichopodidae</taxon>
        <taxon>Apostichopus</taxon>
    </lineage>
</organism>
<gene>
    <name evidence="2" type="ORF">BSL78_04011</name>
</gene>
<comment type="caution">
    <text evidence="2">The sequence shown here is derived from an EMBL/GenBank/DDBJ whole genome shotgun (WGS) entry which is preliminary data.</text>
</comment>
<protein>
    <submittedName>
        <fullName evidence="2">Uncharacterized protein</fullName>
    </submittedName>
</protein>
<dbReference type="AlphaFoldDB" id="A0A2G8LFN2"/>
<dbReference type="Proteomes" id="UP000230750">
    <property type="component" value="Unassembled WGS sequence"/>
</dbReference>
<feature type="compositionally biased region" description="Polar residues" evidence="1">
    <location>
        <begin position="110"/>
        <end position="126"/>
    </location>
</feature>
<name>A0A2G8LFN2_STIJA</name>
<evidence type="ECO:0000313" key="3">
    <source>
        <dbReference type="Proteomes" id="UP000230750"/>
    </source>
</evidence>